<dbReference type="Proteomes" id="UP000318453">
    <property type="component" value="Plasmid pEu1"/>
</dbReference>
<dbReference type="AlphaFoldDB" id="A0A5B8NQV9"/>
<dbReference type="RefSeq" id="WP_146297478.1">
    <property type="nucleotide sequence ID" value="NZ_CP042327.1"/>
</dbReference>
<proteinExistence type="predicted"/>
<dbReference type="KEGG" id="enn:FRE64_16595"/>
<name>A0A5B8NQV9_9CHRO</name>
<gene>
    <name evidence="1" type="ORF">FRE64_16595</name>
</gene>
<organism evidence="1 2">
    <name type="scientific">Euhalothece natronophila Z-M001</name>
    <dbReference type="NCBI Taxonomy" id="522448"/>
    <lineage>
        <taxon>Bacteria</taxon>
        <taxon>Bacillati</taxon>
        <taxon>Cyanobacteriota</taxon>
        <taxon>Cyanophyceae</taxon>
        <taxon>Oscillatoriophycideae</taxon>
        <taxon>Chroococcales</taxon>
        <taxon>Halothecacae</taxon>
        <taxon>Halothece cluster</taxon>
        <taxon>Euhalothece</taxon>
    </lineage>
</organism>
<accession>A0A5B8NQV9</accession>
<keyword evidence="1" id="KW-0614">Plasmid</keyword>
<geneLocation type="plasmid" evidence="2">
    <name>peu1</name>
</geneLocation>
<evidence type="ECO:0000313" key="1">
    <source>
        <dbReference type="EMBL" id="QDZ41592.1"/>
    </source>
</evidence>
<dbReference type="EMBL" id="CP042327">
    <property type="protein sequence ID" value="QDZ41592.1"/>
    <property type="molecule type" value="Genomic_DNA"/>
</dbReference>
<evidence type="ECO:0000313" key="2">
    <source>
        <dbReference type="Proteomes" id="UP000318453"/>
    </source>
</evidence>
<sequence length="287" mass="33786">MKATTEKTVQLETNQCHCQLEFMRRSDNNELYPFYELRLTIAPDLRKALDTMSLNDFFYLVRGGKRSLKQWAQQHPYCFLCLYKDTVWFRFFDHLGFICDGRADTYIAYVDGQGNFTSFPKMLNLVNKEHLYTNELWRLIKDYPEYYEGEFFNPVDRFTKIIESSGLGGNRPEIIIEQDNSRFIQKFLEKTQGKRTTRLTCHYALPLGGKGSLRATTLGSNELSIWVFRARTMFRPRTKIATIYQNYIYVQGFIIHEEDGIKYELTPEIANIIVKAINDINLEECED</sequence>
<keyword evidence="2" id="KW-1185">Reference proteome</keyword>
<protein>
    <submittedName>
        <fullName evidence="1">Uncharacterized protein</fullName>
    </submittedName>
</protein>
<reference evidence="1" key="1">
    <citation type="submission" date="2019-08" db="EMBL/GenBank/DDBJ databases">
        <title>Carotenoids and Carotenoid Binding Proteins in the Halophilic Cyanobacterium Euhalothece sp. ZM00.</title>
        <authorList>
            <person name="Cho S.M."/>
            <person name="Song J.Y."/>
            <person name="Park Y.-I."/>
        </authorList>
    </citation>
    <scope>NUCLEOTIDE SEQUENCE [LARGE SCALE GENOMIC DNA]</scope>
    <source>
        <strain evidence="1">Z-M001</strain>
        <plasmid evidence="1">pEu1</plasmid>
    </source>
</reference>